<evidence type="ECO:0000256" key="1">
    <source>
        <dbReference type="ARBA" id="ARBA00007920"/>
    </source>
</evidence>
<feature type="compositionally biased region" description="Basic and acidic residues" evidence="3">
    <location>
        <begin position="350"/>
        <end position="360"/>
    </location>
</feature>
<dbReference type="InterPro" id="IPR029058">
    <property type="entry name" value="AB_hydrolase_fold"/>
</dbReference>
<evidence type="ECO:0000256" key="4">
    <source>
        <dbReference type="SAM" id="Phobius"/>
    </source>
</evidence>
<accession>A0A1E4SM74</accession>
<dbReference type="InterPro" id="IPR007751">
    <property type="entry name" value="DUF676_lipase-like"/>
</dbReference>
<dbReference type="InterPro" id="IPR044294">
    <property type="entry name" value="Lipase-like"/>
</dbReference>
<keyword evidence="7" id="KW-1185">Reference proteome</keyword>
<dbReference type="Proteomes" id="UP000094285">
    <property type="component" value="Unassembled WGS sequence"/>
</dbReference>
<evidence type="ECO:0000313" key="7">
    <source>
        <dbReference type="Proteomes" id="UP000094285"/>
    </source>
</evidence>
<evidence type="ECO:0000256" key="3">
    <source>
        <dbReference type="SAM" id="MobiDB-lite"/>
    </source>
</evidence>
<dbReference type="RefSeq" id="XP_020065732.1">
    <property type="nucleotide sequence ID" value="XM_020206531.1"/>
</dbReference>
<keyword evidence="4" id="KW-0812">Transmembrane</keyword>
<feature type="region of interest" description="Disordered" evidence="3">
    <location>
        <begin position="346"/>
        <end position="374"/>
    </location>
</feature>
<feature type="transmembrane region" description="Helical" evidence="4">
    <location>
        <begin position="289"/>
        <end position="320"/>
    </location>
</feature>
<feature type="compositionally biased region" description="Acidic residues" evidence="3">
    <location>
        <begin position="404"/>
        <end position="418"/>
    </location>
</feature>
<organism evidence="6 7">
    <name type="scientific">Suhomyces tanzawaensis NRRL Y-17324</name>
    <dbReference type="NCBI Taxonomy" id="984487"/>
    <lineage>
        <taxon>Eukaryota</taxon>
        <taxon>Fungi</taxon>
        <taxon>Dikarya</taxon>
        <taxon>Ascomycota</taxon>
        <taxon>Saccharomycotina</taxon>
        <taxon>Pichiomycetes</taxon>
        <taxon>Debaryomycetaceae</taxon>
        <taxon>Suhomyces</taxon>
    </lineage>
</organism>
<name>A0A1E4SM74_9ASCO</name>
<dbReference type="GO" id="GO:0004622">
    <property type="term" value="F:phosphatidylcholine lysophospholipase activity"/>
    <property type="evidence" value="ECO:0007669"/>
    <property type="project" value="TreeGrafter"/>
</dbReference>
<keyword evidence="2" id="KW-0443">Lipid metabolism</keyword>
<sequence>MSETSEVSKNSTQAGVDEQDAHLFVLVHGLWGGPNHMRTIESTITDLLPDISKEKIVTLKPSSFRFWKTYDGLRLNSQKVITEIFYEIEALKGNNLNVKKISFVGYSLGGLICRYIIGLLNEINFFDHVEPIIFTTFATPHVGIEFFNKNIFDSTANKLGRYLFGKSGRELFLHDTQKALKDMADPEKYFYQGLEKFQKHILLANIKNDRSVAFYTSYITEYSPFDDWSLVEIKYLSDLPTARIGKSHVKPKFVDLTQSNLLTKTEAEDFAGNIQEETSILRRNKIIKVLVVIAITLFFLPIWIPTIVSTSVFVSVYSLLKIRIVTAPNIEAHWARVRDSVFRGSPVDPQDAKVGQDRRDQRRRLARHESFKGDTSQMTENALENFMYAEERFHRRSNAGNDDNIIEEEDGQDDDEEEELTTVLGRSKHIEIDVPGNDGQAVAHLETLRLKDLSKFPLFTEQAKLAIGADKKFIIDNLNQLNWIKIPVYLDCWNAHDAIVSRRGPRTNAKGTSVIGLWCSILRNHLSGKDKTS</sequence>
<keyword evidence="2" id="KW-0442">Lipid degradation</keyword>
<dbReference type="GeneID" id="30980668"/>
<comment type="similarity">
    <text evidence="1">Belongs to the putative lipase ROG1 family.</text>
</comment>
<dbReference type="EMBL" id="KV453910">
    <property type="protein sequence ID" value="ODV80610.1"/>
    <property type="molecule type" value="Genomic_DNA"/>
</dbReference>
<dbReference type="GO" id="GO:0016042">
    <property type="term" value="P:lipid catabolic process"/>
    <property type="evidence" value="ECO:0007669"/>
    <property type="project" value="UniProtKB-KW"/>
</dbReference>
<dbReference type="AlphaFoldDB" id="A0A1E4SM74"/>
<dbReference type="GO" id="GO:0005811">
    <property type="term" value="C:lipid droplet"/>
    <property type="evidence" value="ECO:0007669"/>
    <property type="project" value="TreeGrafter"/>
</dbReference>
<keyword evidence="4" id="KW-1133">Transmembrane helix</keyword>
<dbReference type="OrthoDB" id="273452at2759"/>
<dbReference type="GO" id="GO:0047372">
    <property type="term" value="F:monoacylglycerol lipase activity"/>
    <property type="evidence" value="ECO:0007669"/>
    <property type="project" value="TreeGrafter"/>
</dbReference>
<proteinExistence type="inferred from homology"/>
<reference evidence="7" key="1">
    <citation type="submission" date="2016-05" db="EMBL/GenBank/DDBJ databases">
        <title>Comparative genomics of biotechnologically important yeasts.</title>
        <authorList>
            <consortium name="DOE Joint Genome Institute"/>
            <person name="Riley R."/>
            <person name="Haridas S."/>
            <person name="Wolfe K.H."/>
            <person name="Lopes M.R."/>
            <person name="Hittinger C.T."/>
            <person name="Goker M."/>
            <person name="Salamov A."/>
            <person name="Wisecaver J."/>
            <person name="Long T.M."/>
            <person name="Aerts A.L."/>
            <person name="Barry K."/>
            <person name="Choi C."/>
            <person name="Clum A."/>
            <person name="Coughlan A.Y."/>
            <person name="Deshpande S."/>
            <person name="Douglass A.P."/>
            <person name="Hanson S.J."/>
            <person name="Klenk H.-P."/>
            <person name="Labutti K."/>
            <person name="Lapidus A."/>
            <person name="Lindquist E."/>
            <person name="Lipzen A."/>
            <person name="Meier-Kolthoff J.P."/>
            <person name="Ohm R.A."/>
            <person name="Otillar R.P."/>
            <person name="Pangilinan J."/>
            <person name="Peng Y."/>
            <person name="Rokas A."/>
            <person name="Rosa C.A."/>
            <person name="Scheuner C."/>
            <person name="Sibirny A.A."/>
            <person name="Slot J.C."/>
            <person name="Stielow J.B."/>
            <person name="Sun H."/>
            <person name="Kurtzman C.P."/>
            <person name="Blackwell M."/>
            <person name="Grigoriev I.V."/>
            <person name="Jeffries T.W."/>
        </authorList>
    </citation>
    <scope>NUCLEOTIDE SEQUENCE [LARGE SCALE GENOMIC DNA]</scope>
    <source>
        <strain evidence="7">NRRL Y-17324</strain>
    </source>
</reference>
<keyword evidence="4" id="KW-0472">Membrane</keyword>
<dbReference type="PANTHER" id="PTHR12482:SF24">
    <property type="entry name" value="LIPID DROPLET PHOSPHOLIPASE 1"/>
    <property type="match status" value="1"/>
</dbReference>
<protein>
    <submittedName>
        <fullName evidence="6">Putative serine esterase</fullName>
    </submittedName>
</protein>
<dbReference type="SUPFAM" id="SSF53474">
    <property type="entry name" value="alpha/beta-Hydrolases"/>
    <property type="match status" value="1"/>
</dbReference>
<dbReference type="Pfam" id="PF05057">
    <property type="entry name" value="DUF676"/>
    <property type="match status" value="1"/>
</dbReference>
<feature type="region of interest" description="Disordered" evidence="3">
    <location>
        <begin position="399"/>
        <end position="418"/>
    </location>
</feature>
<evidence type="ECO:0000313" key="6">
    <source>
        <dbReference type="EMBL" id="ODV80610.1"/>
    </source>
</evidence>
<dbReference type="Gene3D" id="3.40.50.1820">
    <property type="entry name" value="alpha/beta hydrolase"/>
    <property type="match status" value="1"/>
</dbReference>
<feature type="domain" description="DUF676" evidence="5">
    <location>
        <begin position="19"/>
        <end position="216"/>
    </location>
</feature>
<dbReference type="PANTHER" id="PTHR12482">
    <property type="entry name" value="LIPASE ROG1-RELATED-RELATED"/>
    <property type="match status" value="1"/>
</dbReference>
<gene>
    <name evidence="6" type="ORF">CANTADRAFT_20189</name>
</gene>
<evidence type="ECO:0000259" key="5">
    <source>
        <dbReference type="Pfam" id="PF05057"/>
    </source>
</evidence>
<evidence type="ECO:0000256" key="2">
    <source>
        <dbReference type="ARBA" id="ARBA00022963"/>
    </source>
</evidence>